<keyword evidence="3" id="KW-1185">Reference proteome</keyword>
<comment type="caution">
    <text evidence="2">The sequence shown here is derived from an EMBL/GenBank/DDBJ whole genome shotgun (WGS) entry which is preliminary data.</text>
</comment>
<evidence type="ECO:0000313" key="2">
    <source>
        <dbReference type="EMBL" id="KAK4389594.1"/>
    </source>
</evidence>
<dbReference type="Proteomes" id="UP001289374">
    <property type="component" value="Unassembled WGS sequence"/>
</dbReference>
<organism evidence="2 3">
    <name type="scientific">Sesamum angolense</name>
    <dbReference type="NCBI Taxonomy" id="2727404"/>
    <lineage>
        <taxon>Eukaryota</taxon>
        <taxon>Viridiplantae</taxon>
        <taxon>Streptophyta</taxon>
        <taxon>Embryophyta</taxon>
        <taxon>Tracheophyta</taxon>
        <taxon>Spermatophyta</taxon>
        <taxon>Magnoliopsida</taxon>
        <taxon>eudicotyledons</taxon>
        <taxon>Gunneridae</taxon>
        <taxon>Pentapetalae</taxon>
        <taxon>asterids</taxon>
        <taxon>lamiids</taxon>
        <taxon>Lamiales</taxon>
        <taxon>Pedaliaceae</taxon>
        <taxon>Sesamum</taxon>
    </lineage>
</organism>
<reference evidence="2" key="2">
    <citation type="journal article" date="2024" name="Plant">
        <title>Genomic evolution and insights into agronomic trait innovations of Sesamum species.</title>
        <authorList>
            <person name="Miao H."/>
            <person name="Wang L."/>
            <person name="Qu L."/>
            <person name="Liu H."/>
            <person name="Sun Y."/>
            <person name="Le M."/>
            <person name="Wang Q."/>
            <person name="Wei S."/>
            <person name="Zheng Y."/>
            <person name="Lin W."/>
            <person name="Duan Y."/>
            <person name="Cao H."/>
            <person name="Xiong S."/>
            <person name="Wang X."/>
            <person name="Wei L."/>
            <person name="Li C."/>
            <person name="Ma Q."/>
            <person name="Ju M."/>
            <person name="Zhao R."/>
            <person name="Li G."/>
            <person name="Mu C."/>
            <person name="Tian Q."/>
            <person name="Mei H."/>
            <person name="Zhang T."/>
            <person name="Gao T."/>
            <person name="Zhang H."/>
        </authorList>
    </citation>
    <scope>NUCLEOTIDE SEQUENCE</scope>
    <source>
        <strain evidence="2">K16</strain>
    </source>
</reference>
<dbReference type="AlphaFoldDB" id="A0AAE1WAD8"/>
<name>A0AAE1WAD8_9LAMI</name>
<protein>
    <recommendedName>
        <fullName evidence="4">Ty3-gypsy retrotransposon protein</fullName>
    </recommendedName>
</protein>
<evidence type="ECO:0000256" key="1">
    <source>
        <dbReference type="SAM" id="MobiDB-lite"/>
    </source>
</evidence>
<dbReference type="PANTHER" id="PTHR33437:SF2">
    <property type="entry name" value="OS06G0361200 PROTEIN"/>
    <property type="match status" value="1"/>
</dbReference>
<sequence>MMTETTSMKEQLAQMAQSIANLQKIIEDKDLQIAHLTSNQEHTNVEEPHDNHKHASLSNHVENKKQVDKTPPMCDSVKNSTHSETSITALSIQQFTRRTVSMVEFTNIRQWKDEPIIEYINRWRALSLNCKDKLSETSAIEMCVQGMHWGLVYILQGIKQRNFEELATRAYDMELSIANHKQNFQLASKT</sequence>
<proteinExistence type="predicted"/>
<feature type="region of interest" description="Disordered" evidence="1">
    <location>
        <begin position="60"/>
        <end position="80"/>
    </location>
</feature>
<dbReference type="EMBL" id="JACGWL010000013">
    <property type="protein sequence ID" value="KAK4389594.1"/>
    <property type="molecule type" value="Genomic_DNA"/>
</dbReference>
<dbReference type="PANTHER" id="PTHR33437">
    <property type="entry name" value="OS06G0361200 PROTEIN"/>
    <property type="match status" value="1"/>
</dbReference>
<evidence type="ECO:0008006" key="4">
    <source>
        <dbReference type="Google" id="ProtNLM"/>
    </source>
</evidence>
<gene>
    <name evidence="2" type="ORF">Sango_2296400</name>
</gene>
<accession>A0AAE1WAD8</accession>
<evidence type="ECO:0000313" key="3">
    <source>
        <dbReference type="Proteomes" id="UP001289374"/>
    </source>
</evidence>
<reference evidence="2" key="1">
    <citation type="submission" date="2020-06" db="EMBL/GenBank/DDBJ databases">
        <authorList>
            <person name="Li T."/>
            <person name="Hu X."/>
            <person name="Zhang T."/>
            <person name="Song X."/>
            <person name="Zhang H."/>
            <person name="Dai N."/>
            <person name="Sheng W."/>
            <person name="Hou X."/>
            <person name="Wei L."/>
        </authorList>
    </citation>
    <scope>NUCLEOTIDE SEQUENCE</scope>
    <source>
        <strain evidence="2">K16</strain>
        <tissue evidence="2">Leaf</tissue>
    </source>
</reference>